<dbReference type="RefSeq" id="WP_207229907.1">
    <property type="nucleotide sequence ID" value="NZ_SHKY01000001.1"/>
</dbReference>
<name>A0A4Q7ZQP2_9ACTN</name>
<evidence type="ECO:0000256" key="1">
    <source>
        <dbReference type="ARBA" id="ARBA00022801"/>
    </source>
</evidence>
<comment type="caution">
    <text evidence="3">The sequence shown here is derived from an EMBL/GenBank/DDBJ whole genome shotgun (WGS) entry which is preliminary data.</text>
</comment>
<dbReference type="SUPFAM" id="SSF159234">
    <property type="entry name" value="FomD-like"/>
    <property type="match status" value="1"/>
</dbReference>
<feature type="domain" description="DUF402" evidence="2">
    <location>
        <begin position="12"/>
        <end position="151"/>
    </location>
</feature>
<dbReference type="PANTHER" id="PTHR39159:SF1">
    <property type="entry name" value="UPF0374 PROTEIN YGAC"/>
    <property type="match status" value="1"/>
</dbReference>
<dbReference type="EMBL" id="SHKY01000001">
    <property type="protein sequence ID" value="RZU52775.1"/>
    <property type="molecule type" value="Genomic_DNA"/>
</dbReference>
<dbReference type="Pfam" id="PF04167">
    <property type="entry name" value="DUF402"/>
    <property type="match status" value="1"/>
</dbReference>
<gene>
    <name evidence="3" type="ORF">EV385_4658</name>
</gene>
<dbReference type="Gene3D" id="2.40.380.10">
    <property type="entry name" value="FomD-like"/>
    <property type="match status" value="1"/>
</dbReference>
<dbReference type="GO" id="GO:0016787">
    <property type="term" value="F:hydrolase activity"/>
    <property type="evidence" value="ECO:0007669"/>
    <property type="project" value="UniProtKB-KW"/>
</dbReference>
<dbReference type="InterPro" id="IPR035930">
    <property type="entry name" value="FomD-like_sf"/>
</dbReference>
<keyword evidence="1" id="KW-0378">Hydrolase</keyword>
<reference evidence="3 4" key="1">
    <citation type="submission" date="2019-02" db="EMBL/GenBank/DDBJ databases">
        <title>Sequencing the genomes of 1000 actinobacteria strains.</title>
        <authorList>
            <person name="Klenk H.-P."/>
        </authorList>
    </citation>
    <scope>NUCLEOTIDE SEQUENCE [LARGE SCALE GENOMIC DNA]</scope>
    <source>
        <strain evidence="3 4">DSM 45162</strain>
    </source>
</reference>
<organism evidence="3 4">
    <name type="scientific">Krasilnikovia cinnamomea</name>
    <dbReference type="NCBI Taxonomy" id="349313"/>
    <lineage>
        <taxon>Bacteria</taxon>
        <taxon>Bacillati</taxon>
        <taxon>Actinomycetota</taxon>
        <taxon>Actinomycetes</taxon>
        <taxon>Micromonosporales</taxon>
        <taxon>Micromonosporaceae</taxon>
        <taxon>Krasilnikovia</taxon>
    </lineage>
</organism>
<dbReference type="PANTHER" id="PTHR39159">
    <property type="match status" value="1"/>
</dbReference>
<accession>A0A4Q7ZQP2</accession>
<dbReference type="InterPro" id="IPR007295">
    <property type="entry name" value="DUF402"/>
</dbReference>
<evidence type="ECO:0000313" key="4">
    <source>
        <dbReference type="Proteomes" id="UP000292564"/>
    </source>
</evidence>
<proteinExistence type="predicted"/>
<keyword evidence="4" id="KW-1185">Reference proteome</keyword>
<evidence type="ECO:0000259" key="2">
    <source>
        <dbReference type="Pfam" id="PF04167"/>
    </source>
</evidence>
<protein>
    <recommendedName>
        <fullName evidence="2">DUF402 domain-containing protein</fullName>
    </recommendedName>
</protein>
<dbReference type="InterPro" id="IPR050212">
    <property type="entry name" value="Ntdp-like"/>
</dbReference>
<evidence type="ECO:0000313" key="3">
    <source>
        <dbReference type="EMBL" id="RZU52775.1"/>
    </source>
</evidence>
<sequence>MDGVDVVLRKYDGRPHRRVSTIHLGEDRHGTWLGTPMGTIVHYSYGDKAPAPTQQNAVRLVPRDQWWCAVFFAAPSHRDVYCDITAPARWHGPAEVTLIDLDLDLVRYRDGRVELDDADEFVANSAAFGYPAEVVARARAAAAGLHADLTNGVEPFGTDYRTWLEKL</sequence>
<dbReference type="AlphaFoldDB" id="A0A4Q7ZQP2"/>
<dbReference type="Proteomes" id="UP000292564">
    <property type="component" value="Unassembled WGS sequence"/>
</dbReference>